<accession>A0A0A9CAM1</accession>
<proteinExistence type="predicted"/>
<dbReference type="AlphaFoldDB" id="A0A0A9CAM1"/>
<dbReference type="EMBL" id="GBRH01229348">
    <property type="protein sequence ID" value="JAD68547.1"/>
    <property type="molecule type" value="Transcribed_RNA"/>
</dbReference>
<name>A0A0A9CAM1_ARUDO</name>
<reference evidence="1" key="2">
    <citation type="journal article" date="2015" name="Data Brief">
        <title>Shoot transcriptome of the giant reed, Arundo donax.</title>
        <authorList>
            <person name="Barrero R.A."/>
            <person name="Guerrero F.D."/>
            <person name="Moolhuijzen P."/>
            <person name="Goolsby J.A."/>
            <person name="Tidwell J."/>
            <person name="Bellgard S.E."/>
            <person name="Bellgard M.I."/>
        </authorList>
    </citation>
    <scope>NUCLEOTIDE SEQUENCE</scope>
    <source>
        <tissue evidence="1">Shoot tissue taken approximately 20 cm above the soil surface</tissue>
    </source>
</reference>
<organism evidence="1">
    <name type="scientific">Arundo donax</name>
    <name type="common">Giant reed</name>
    <name type="synonym">Donax arundinaceus</name>
    <dbReference type="NCBI Taxonomy" id="35708"/>
    <lineage>
        <taxon>Eukaryota</taxon>
        <taxon>Viridiplantae</taxon>
        <taxon>Streptophyta</taxon>
        <taxon>Embryophyta</taxon>
        <taxon>Tracheophyta</taxon>
        <taxon>Spermatophyta</taxon>
        <taxon>Magnoliopsida</taxon>
        <taxon>Liliopsida</taxon>
        <taxon>Poales</taxon>
        <taxon>Poaceae</taxon>
        <taxon>PACMAD clade</taxon>
        <taxon>Arundinoideae</taxon>
        <taxon>Arundineae</taxon>
        <taxon>Arundo</taxon>
    </lineage>
</organism>
<protein>
    <submittedName>
        <fullName evidence="1">Uncharacterized protein</fullName>
    </submittedName>
</protein>
<evidence type="ECO:0000313" key="1">
    <source>
        <dbReference type="EMBL" id="JAD68547.1"/>
    </source>
</evidence>
<sequence>MLRYLGPLPKQMLGYLPSQLMTRKIRISTKERNHQSKVERTSKHCL</sequence>
<reference evidence="1" key="1">
    <citation type="submission" date="2014-09" db="EMBL/GenBank/DDBJ databases">
        <authorList>
            <person name="Magalhaes I.L.F."/>
            <person name="Oliveira U."/>
            <person name="Santos F.R."/>
            <person name="Vidigal T.H.D.A."/>
            <person name="Brescovit A.D."/>
            <person name="Santos A.J."/>
        </authorList>
    </citation>
    <scope>NUCLEOTIDE SEQUENCE</scope>
    <source>
        <tissue evidence="1">Shoot tissue taken approximately 20 cm above the soil surface</tissue>
    </source>
</reference>